<dbReference type="PROSITE" id="PS51007">
    <property type="entry name" value="CYTC"/>
    <property type="match status" value="2"/>
</dbReference>
<feature type="domain" description="Cytochrome c" evidence="8">
    <location>
        <begin position="455"/>
        <end position="597"/>
    </location>
</feature>
<dbReference type="RefSeq" id="WP_201923475.1">
    <property type="nucleotide sequence ID" value="NZ_JAERQG010000004.1"/>
</dbReference>
<dbReference type="GO" id="GO:0046872">
    <property type="term" value="F:metal ion binding"/>
    <property type="evidence" value="ECO:0007669"/>
    <property type="project" value="UniProtKB-KW"/>
</dbReference>
<evidence type="ECO:0000256" key="6">
    <source>
        <dbReference type="ARBA" id="ARBA00023004"/>
    </source>
</evidence>
<keyword evidence="10" id="KW-1185">Reference proteome</keyword>
<dbReference type="AlphaFoldDB" id="A0A937AAK9"/>
<dbReference type="GO" id="GO:0004130">
    <property type="term" value="F:cytochrome-c peroxidase activity"/>
    <property type="evidence" value="ECO:0007669"/>
    <property type="project" value="TreeGrafter"/>
</dbReference>
<dbReference type="Pfam" id="PF03150">
    <property type="entry name" value="CCP_MauG"/>
    <property type="match status" value="1"/>
</dbReference>
<name>A0A937AAK9_9BACT</name>
<evidence type="ECO:0000256" key="1">
    <source>
        <dbReference type="ARBA" id="ARBA00004196"/>
    </source>
</evidence>
<dbReference type="EMBL" id="JAERQG010000004">
    <property type="protein sequence ID" value="MBL0766675.1"/>
    <property type="molecule type" value="Genomic_DNA"/>
</dbReference>
<dbReference type="PANTHER" id="PTHR30600:SF10">
    <property type="entry name" value="BLL6722 PROTEIN"/>
    <property type="match status" value="1"/>
</dbReference>
<evidence type="ECO:0000259" key="8">
    <source>
        <dbReference type="PROSITE" id="PS51007"/>
    </source>
</evidence>
<dbReference type="InterPro" id="IPR036909">
    <property type="entry name" value="Cyt_c-like_dom_sf"/>
</dbReference>
<dbReference type="GO" id="GO:0030313">
    <property type="term" value="C:cell envelope"/>
    <property type="evidence" value="ECO:0007669"/>
    <property type="project" value="UniProtKB-SubCell"/>
</dbReference>
<dbReference type="Gene3D" id="1.10.760.10">
    <property type="entry name" value="Cytochrome c-like domain"/>
    <property type="match status" value="2"/>
</dbReference>
<proteinExistence type="predicted"/>
<feature type="domain" description="Cytochrome c" evidence="8">
    <location>
        <begin position="304"/>
        <end position="435"/>
    </location>
</feature>
<dbReference type="SUPFAM" id="SSF46626">
    <property type="entry name" value="Cytochrome c"/>
    <property type="match status" value="2"/>
</dbReference>
<dbReference type="GO" id="GO:0020037">
    <property type="term" value="F:heme binding"/>
    <property type="evidence" value="ECO:0007669"/>
    <property type="project" value="InterPro"/>
</dbReference>
<protein>
    <submittedName>
        <fullName evidence="9">Methylamine utilization protein</fullName>
    </submittedName>
</protein>
<organism evidence="9 10">
    <name type="scientific">Marivirga atlantica</name>
    <dbReference type="NCBI Taxonomy" id="1548457"/>
    <lineage>
        <taxon>Bacteria</taxon>
        <taxon>Pseudomonadati</taxon>
        <taxon>Bacteroidota</taxon>
        <taxon>Cytophagia</taxon>
        <taxon>Cytophagales</taxon>
        <taxon>Marivirgaceae</taxon>
        <taxon>Marivirga</taxon>
    </lineage>
</organism>
<evidence type="ECO:0000313" key="10">
    <source>
        <dbReference type="Proteomes" id="UP000642920"/>
    </source>
</evidence>
<evidence type="ECO:0000256" key="2">
    <source>
        <dbReference type="ARBA" id="ARBA00022617"/>
    </source>
</evidence>
<evidence type="ECO:0000256" key="7">
    <source>
        <dbReference type="PROSITE-ProRule" id="PRU00433"/>
    </source>
</evidence>
<sequence>MRYSILSFIIISIITISCSEEKPQKYTRDNDTSLFLDEVRAYYFTTLDSTIYYLNQMDTANSLQKNQSLFLEVRKWYKYNEPMLMAYDYENYLTINGPNLLKVEIDDYTDIKKIEPKSLQVVEEIIFDESPDLQKLHSTLQFLKVRLPFIKKNHIIYRQRDKHQLKLIRDAIVNIAAKGITGFDSPMLANSLKEAAYNYQSISQIITIYKDGFNDKSIYEEWMSNLKETITILEKGDFDSFDRYGFIKNHTNNQLALVNKTADDWGVELNKSRELNPNAENLFSKDFLNLEMYAYQKNASGSKEQIKLGKVLFNDASLSQNKNMSCASCHLANKAFTDGNPKALGIDGKELQRNTPTLTYAAFQKSFFYDGRSDGLENQIVSVVNAPDEFHMDLKEVENVVKADSAYRKLFNAAYAGEISDQNIRNAIANYVRDLASFNSKFDRNMQNIEQSLTVSEIQGFNLFMGKAGCGTCHFAPTFNGTVPPKYNETEFENLGVPANASFTNPELDDDPGLFYPYEVEEKRHFFKTSTVRNIALTPPYMHNGVYESLEEVLQFYNVGGGAGMGLDVRYQTLPPDSLNLTDNEIEAIIAFMKTLTDQQFEPDSSNLEIESLSLNN</sequence>
<dbReference type="PROSITE" id="PS51257">
    <property type="entry name" value="PROKAR_LIPOPROTEIN"/>
    <property type="match status" value="1"/>
</dbReference>
<keyword evidence="5" id="KW-0560">Oxidoreductase</keyword>
<dbReference type="PANTHER" id="PTHR30600">
    <property type="entry name" value="CYTOCHROME C PEROXIDASE-RELATED"/>
    <property type="match status" value="1"/>
</dbReference>
<evidence type="ECO:0000313" key="9">
    <source>
        <dbReference type="EMBL" id="MBL0766675.1"/>
    </source>
</evidence>
<comment type="subcellular location">
    <subcellularLocation>
        <location evidence="1">Cell envelope</location>
    </subcellularLocation>
</comment>
<evidence type="ECO:0000256" key="5">
    <source>
        <dbReference type="ARBA" id="ARBA00023002"/>
    </source>
</evidence>
<dbReference type="InterPro" id="IPR009056">
    <property type="entry name" value="Cyt_c-like_dom"/>
</dbReference>
<keyword evidence="3 7" id="KW-0479">Metal-binding</keyword>
<comment type="caution">
    <text evidence="9">The sequence shown here is derived from an EMBL/GenBank/DDBJ whole genome shotgun (WGS) entry which is preliminary data.</text>
</comment>
<evidence type="ECO:0000256" key="3">
    <source>
        <dbReference type="ARBA" id="ARBA00022723"/>
    </source>
</evidence>
<gene>
    <name evidence="9" type="ORF">JKP34_15515</name>
</gene>
<keyword evidence="4" id="KW-0732">Signal</keyword>
<dbReference type="Proteomes" id="UP000642920">
    <property type="component" value="Unassembled WGS sequence"/>
</dbReference>
<keyword evidence="2 7" id="KW-0349">Heme</keyword>
<dbReference type="InterPro" id="IPR004852">
    <property type="entry name" value="Di-haem_cyt_c_peroxidsae"/>
</dbReference>
<accession>A0A937AAK9</accession>
<dbReference type="GO" id="GO:0009055">
    <property type="term" value="F:electron transfer activity"/>
    <property type="evidence" value="ECO:0007669"/>
    <property type="project" value="InterPro"/>
</dbReference>
<dbReference type="InterPro" id="IPR051395">
    <property type="entry name" value="Cytochrome_c_Peroxidase/MauG"/>
</dbReference>
<keyword evidence="6 7" id="KW-0408">Iron</keyword>
<reference evidence="9" key="1">
    <citation type="submission" date="2021-01" db="EMBL/GenBank/DDBJ databases">
        <title>Marivirga sp. nov., isolated from intertidal surface sediments.</title>
        <authorList>
            <person name="Zhang M."/>
        </authorList>
    </citation>
    <scope>NUCLEOTIDE SEQUENCE</scope>
    <source>
        <strain evidence="9">SM1354</strain>
    </source>
</reference>
<evidence type="ECO:0000256" key="4">
    <source>
        <dbReference type="ARBA" id="ARBA00022729"/>
    </source>
</evidence>